<comment type="caution">
    <text evidence="4">The sequence shown here is derived from an EMBL/GenBank/DDBJ whole genome shotgun (WGS) entry which is preliminary data.</text>
</comment>
<feature type="signal peptide" evidence="2">
    <location>
        <begin position="1"/>
        <end position="20"/>
    </location>
</feature>
<dbReference type="AlphaFoldDB" id="A0A8T1V945"/>
<name>A0A8T1V945_9STRA</name>
<organism evidence="4 5">
    <name type="scientific">Phytophthora pseudosyringae</name>
    <dbReference type="NCBI Taxonomy" id="221518"/>
    <lineage>
        <taxon>Eukaryota</taxon>
        <taxon>Sar</taxon>
        <taxon>Stramenopiles</taxon>
        <taxon>Oomycota</taxon>
        <taxon>Peronosporomycetes</taxon>
        <taxon>Peronosporales</taxon>
        <taxon>Peronosporaceae</taxon>
        <taxon>Phytophthora</taxon>
    </lineage>
</organism>
<dbReference type="OrthoDB" id="127578at2759"/>
<feature type="region of interest" description="Disordered" evidence="1">
    <location>
        <begin position="27"/>
        <end position="56"/>
    </location>
</feature>
<keyword evidence="2" id="KW-0732">Signal</keyword>
<keyword evidence="5" id="KW-1185">Reference proteome</keyword>
<evidence type="ECO:0000256" key="2">
    <source>
        <dbReference type="SAM" id="SignalP"/>
    </source>
</evidence>
<feature type="compositionally biased region" description="Low complexity" evidence="1">
    <location>
        <begin position="27"/>
        <end position="39"/>
    </location>
</feature>
<proteinExistence type="predicted"/>
<evidence type="ECO:0000313" key="4">
    <source>
        <dbReference type="EMBL" id="KAG7376094.1"/>
    </source>
</evidence>
<dbReference type="EMBL" id="JAGDFM010000818">
    <property type="protein sequence ID" value="KAG7376093.1"/>
    <property type="molecule type" value="Genomic_DNA"/>
</dbReference>
<feature type="compositionally biased region" description="Polar residues" evidence="1">
    <location>
        <begin position="44"/>
        <end position="56"/>
    </location>
</feature>
<evidence type="ECO:0000313" key="3">
    <source>
        <dbReference type="EMBL" id="KAG7376093.1"/>
    </source>
</evidence>
<evidence type="ECO:0008006" key="6">
    <source>
        <dbReference type="Google" id="ProtNLM"/>
    </source>
</evidence>
<feature type="chain" id="PRO_5036275558" description="RxLR effector protein" evidence="2">
    <location>
        <begin position="21"/>
        <end position="172"/>
    </location>
</feature>
<dbReference type="EMBL" id="JAGDFM010000818">
    <property type="protein sequence ID" value="KAG7376094.1"/>
    <property type="molecule type" value="Genomic_DNA"/>
</dbReference>
<evidence type="ECO:0000313" key="5">
    <source>
        <dbReference type="Proteomes" id="UP000694044"/>
    </source>
</evidence>
<evidence type="ECO:0000256" key="1">
    <source>
        <dbReference type="SAM" id="MobiDB-lite"/>
    </source>
</evidence>
<sequence>MKSFLATLLALAALLAVCSAVDVTNTPPTMTTDASAMTSAEAPTDTTSTRQSPSTSLTKLNATVAGNNVLVTRSNIIVISDQAKRGVVDFIKSMVMKGSSPQDDDALSTQIIAVLGAGNRTATSSDLATKMMPKIKSAFQSRGKPVQLRQIIVKLTEMSPQFGAAEADDHEA</sequence>
<protein>
    <recommendedName>
        <fullName evidence="6">RxLR effector protein</fullName>
    </recommendedName>
</protein>
<dbReference type="Proteomes" id="UP000694044">
    <property type="component" value="Unassembled WGS sequence"/>
</dbReference>
<reference evidence="4" key="1">
    <citation type="submission" date="2021-02" db="EMBL/GenBank/DDBJ databases">
        <authorList>
            <person name="Palmer J.M."/>
        </authorList>
    </citation>
    <scope>NUCLEOTIDE SEQUENCE</scope>
    <source>
        <strain evidence="4">SCRP734</strain>
    </source>
</reference>
<accession>A0A8T1V945</accession>
<gene>
    <name evidence="3" type="ORF">PHYPSEUDO_014451</name>
    <name evidence="4" type="ORF">PHYPSEUDO_014452</name>
</gene>